<dbReference type="InterPro" id="IPR048634">
    <property type="entry name" value="SecD_SecF_C"/>
</dbReference>
<evidence type="ECO:0000256" key="9">
    <source>
        <dbReference type="HAMAP-Rule" id="MF_01464"/>
    </source>
</evidence>
<dbReference type="GO" id="GO:0005886">
    <property type="term" value="C:plasma membrane"/>
    <property type="evidence" value="ECO:0007669"/>
    <property type="project" value="UniProtKB-SubCell"/>
</dbReference>
<keyword evidence="6 9" id="KW-1133">Transmembrane helix</keyword>
<feature type="transmembrane region" description="Helical" evidence="9">
    <location>
        <begin position="190"/>
        <end position="209"/>
    </location>
</feature>
<dbReference type="HAMAP" id="MF_01464_B">
    <property type="entry name" value="SecF_B"/>
    <property type="match status" value="1"/>
</dbReference>
<dbReference type="AlphaFoldDB" id="A0A6S6TDX2"/>
<keyword evidence="2 9" id="KW-0813">Transport</keyword>
<dbReference type="EMBL" id="CACVAW010000061">
    <property type="protein sequence ID" value="CAA6814637.1"/>
    <property type="molecule type" value="Genomic_DNA"/>
</dbReference>
<evidence type="ECO:0000256" key="6">
    <source>
        <dbReference type="ARBA" id="ARBA00022989"/>
    </source>
</evidence>
<dbReference type="GO" id="GO:0015450">
    <property type="term" value="F:protein-transporting ATPase activity"/>
    <property type="evidence" value="ECO:0007669"/>
    <property type="project" value="InterPro"/>
</dbReference>
<evidence type="ECO:0000256" key="4">
    <source>
        <dbReference type="ARBA" id="ARBA00022692"/>
    </source>
</evidence>
<dbReference type="GO" id="GO:0065002">
    <property type="term" value="P:intracellular protein transmembrane transport"/>
    <property type="evidence" value="ECO:0007669"/>
    <property type="project" value="UniProtKB-UniRule"/>
</dbReference>
<evidence type="ECO:0000259" key="10">
    <source>
        <dbReference type="Pfam" id="PF02355"/>
    </source>
</evidence>
<organism evidence="11">
    <name type="scientific">uncultured Campylobacterales bacterium</name>
    <dbReference type="NCBI Taxonomy" id="352960"/>
    <lineage>
        <taxon>Bacteria</taxon>
        <taxon>Pseudomonadati</taxon>
        <taxon>Campylobacterota</taxon>
        <taxon>Epsilonproteobacteria</taxon>
        <taxon>Campylobacterales</taxon>
        <taxon>environmental samples</taxon>
    </lineage>
</organism>
<dbReference type="PRINTS" id="PR01755">
    <property type="entry name" value="SECFTRNLCASE"/>
</dbReference>
<evidence type="ECO:0000313" key="11">
    <source>
        <dbReference type="EMBL" id="CAA6814637.1"/>
    </source>
</evidence>
<comment type="function">
    <text evidence="9">Part of the Sec protein translocase complex. Interacts with the SecYEG preprotein conducting channel. SecDF uses the proton motive force (PMF) to complete protein translocation after the ATP-dependent function of SecA.</text>
</comment>
<dbReference type="InterPro" id="IPR022813">
    <property type="entry name" value="SecD/SecF_arch_bac"/>
</dbReference>
<keyword evidence="3 9" id="KW-1003">Cell membrane</keyword>
<dbReference type="PANTHER" id="PTHR30081">
    <property type="entry name" value="PROTEIN-EXPORT MEMBRANE PROTEIN SEC"/>
    <property type="match status" value="1"/>
</dbReference>
<keyword evidence="5 9" id="KW-0653">Protein transport</keyword>
<feature type="transmembrane region" description="Helical" evidence="9">
    <location>
        <begin position="239"/>
        <end position="257"/>
    </location>
</feature>
<dbReference type="NCBIfam" id="TIGR00916">
    <property type="entry name" value="2A0604s01"/>
    <property type="match status" value="1"/>
</dbReference>
<sequence>MQIFSKNKTYDFMGKSKLALIISIILVVTSLGLIMTKGLNYGLDFTGGTLVQIKYDKPAPLQEIRNTLSVEKKFKSASITEFGSPDEIIIRIGSSNNDISTNLSEEISVLLKDTGNFEIRREDIVGPKIGDELKTKGLLAMALSMLVILVYVAIRFEFRFAISSIIALFHDITICLGFLVLFQIDINLDILAALLTILGYSLNDTIIVFDRIRENIIVTRIKKLFDLINSSVSQTLSRTILTSLTTFFVVLTLYLFGGEIIKGFSFTLLVGVIVGTYSSVFIASNMLQYLRFDLFKFRESLALKKKKEIEKAKQRAMYESGGTL</sequence>
<dbReference type="NCBIfam" id="TIGR00966">
    <property type="entry name" value="transloc_SecF"/>
    <property type="match status" value="1"/>
</dbReference>
<feature type="transmembrane region" description="Helical" evidence="9">
    <location>
        <begin position="18"/>
        <end position="36"/>
    </location>
</feature>
<dbReference type="Pfam" id="PF02355">
    <property type="entry name" value="SecD_SecF_C"/>
    <property type="match status" value="1"/>
</dbReference>
<dbReference type="GO" id="GO:0043952">
    <property type="term" value="P:protein transport by the Sec complex"/>
    <property type="evidence" value="ECO:0007669"/>
    <property type="project" value="UniProtKB-UniRule"/>
</dbReference>
<protein>
    <recommendedName>
        <fullName evidence="9">Protein-export membrane protein SecF</fullName>
    </recommendedName>
</protein>
<name>A0A6S6TDX2_9BACT</name>
<keyword evidence="8 9" id="KW-0472">Membrane</keyword>
<dbReference type="InterPro" id="IPR005665">
    <property type="entry name" value="SecF_bac"/>
</dbReference>
<keyword evidence="7 9" id="KW-0811">Translocation</keyword>
<dbReference type="InterPro" id="IPR022646">
    <property type="entry name" value="SecD/SecF_CS"/>
</dbReference>
<evidence type="ECO:0000256" key="1">
    <source>
        <dbReference type="ARBA" id="ARBA00004651"/>
    </source>
</evidence>
<dbReference type="GO" id="GO:0006605">
    <property type="term" value="P:protein targeting"/>
    <property type="evidence" value="ECO:0007669"/>
    <property type="project" value="UniProtKB-UniRule"/>
</dbReference>
<comment type="subcellular location">
    <subcellularLocation>
        <location evidence="1 9">Cell membrane</location>
        <topology evidence="1 9">Multi-pass membrane protein</topology>
    </subcellularLocation>
</comment>
<dbReference type="Pfam" id="PF07549">
    <property type="entry name" value="Sec_GG"/>
    <property type="match status" value="1"/>
</dbReference>
<feature type="domain" description="Protein export membrane protein SecD/SecF C-terminal" evidence="10">
    <location>
        <begin position="111"/>
        <end position="291"/>
    </location>
</feature>
<dbReference type="PANTHER" id="PTHR30081:SF8">
    <property type="entry name" value="PROTEIN TRANSLOCASE SUBUNIT SECF"/>
    <property type="match status" value="1"/>
</dbReference>
<evidence type="ECO:0000256" key="2">
    <source>
        <dbReference type="ARBA" id="ARBA00022448"/>
    </source>
</evidence>
<feature type="transmembrane region" description="Helical" evidence="9">
    <location>
        <begin position="137"/>
        <end position="154"/>
    </location>
</feature>
<feature type="transmembrane region" description="Helical" evidence="9">
    <location>
        <begin position="161"/>
        <end position="184"/>
    </location>
</feature>
<comment type="similarity">
    <text evidence="9">Belongs to the SecD/SecF family. SecF subfamily.</text>
</comment>
<evidence type="ECO:0000256" key="7">
    <source>
        <dbReference type="ARBA" id="ARBA00023010"/>
    </source>
</evidence>
<dbReference type="InterPro" id="IPR022645">
    <property type="entry name" value="SecD/SecF_bac"/>
</dbReference>
<comment type="subunit">
    <text evidence="9">Forms a complex with SecD. Part of the essential Sec protein translocation apparatus which comprises SecA, SecYEG and auxiliary proteins SecDF. Other proteins may also be involved.</text>
</comment>
<dbReference type="SUPFAM" id="SSF82866">
    <property type="entry name" value="Multidrug efflux transporter AcrB transmembrane domain"/>
    <property type="match status" value="1"/>
</dbReference>
<reference evidence="11" key="1">
    <citation type="submission" date="2020-01" db="EMBL/GenBank/DDBJ databases">
        <authorList>
            <person name="Meier V. D."/>
            <person name="Meier V D."/>
        </authorList>
    </citation>
    <scope>NUCLEOTIDE SEQUENCE</scope>
    <source>
        <strain evidence="11">HLG_WM_MAG_12</strain>
    </source>
</reference>
<dbReference type="InterPro" id="IPR055344">
    <property type="entry name" value="SecD_SecF_C_bact"/>
</dbReference>
<evidence type="ECO:0000256" key="5">
    <source>
        <dbReference type="ARBA" id="ARBA00022927"/>
    </source>
</evidence>
<proteinExistence type="inferred from homology"/>
<evidence type="ECO:0000256" key="3">
    <source>
        <dbReference type="ARBA" id="ARBA00022475"/>
    </source>
</evidence>
<accession>A0A6S6TDX2</accession>
<keyword evidence="4 9" id="KW-0812">Transmembrane</keyword>
<gene>
    <name evidence="9" type="primary">secF</name>
    <name evidence="11" type="ORF">HELGO_WM8297</name>
</gene>
<feature type="transmembrane region" description="Helical" evidence="9">
    <location>
        <begin position="263"/>
        <end position="287"/>
    </location>
</feature>
<dbReference type="Gene3D" id="1.20.1640.10">
    <property type="entry name" value="Multidrug efflux transporter AcrB transmembrane domain"/>
    <property type="match status" value="1"/>
</dbReference>
<evidence type="ECO:0000256" key="8">
    <source>
        <dbReference type="ARBA" id="ARBA00023136"/>
    </source>
</evidence>